<dbReference type="SUPFAM" id="SSF55073">
    <property type="entry name" value="Nucleotide cyclase"/>
    <property type="match status" value="1"/>
</dbReference>
<dbReference type="InterPro" id="IPR000160">
    <property type="entry name" value="GGDEF_dom"/>
</dbReference>
<feature type="domain" description="PAC" evidence="2">
    <location>
        <begin position="241"/>
        <end position="293"/>
    </location>
</feature>
<dbReference type="Gene3D" id="3.30.70.270">
    <property type="match status" value="1"/>
</dbReference>
<feature type="domain" description="GGDEF" evidence="3">
    <location>
        <begin position="325"/>
        <end position="453"/>
    </location>
</feature>
<dbReference type="Gene3D" id="3.30.450.20">
    <property type="entry name" value="PAS domain"/>
    <property type="match status" value="1"/>
</dbReference>
<keyword evidence="4" id="KW-0378">Hydrolase</keyword>
<dbReference type="InterPro" id="IPR029787">
    <property type="entry name" value="Nucleotide_cyclase"/>
</dbReference>
<dbReference type="Pfam" id="PF00990">
    <property type="entry name" value="GGDEF"/>
    <property type="match status" value="1"/>
</dbReference>
<dbReference type="NCBIfam" id="TIGR00254">
    <property type="entry name" value="GGDEF"/>
    <property type="match status" value="1"/>
</dbReference>
<dbReference type="InterPro" id="IPR035965">
    <property type="entry name" value="PAS-like_dom_sf"/>
</dbReference>
<dbReference type="FunFam" id="3.30.70.270:FF:000001">
    <property type="entry name" value="Diguanylate cyclase domain protein"/>
    <property type="match status" value="1"/>
</dbReference>
<dbReference type="PROSITE" id="PS50113">
    <property type="entry name" value="PAC"/>
    <property type="match status" value="1"/>
</dbReference>
<evidence type="ECO:0000259" key="2">
    <source>
        <dbReference type="PROSITE" id="PS50113"/>
    </source>
</evidence>
<dbReference type="PROSITE" id="PS50887">
    <property type="entry name" value="GGDEF"/>
    <property type="match status" value="1"/>
</dbReference>
<gene>
    <name evidence="4" type="ORF">FLSS-13_0025</name>
</gene>
<dbReference type="Pfam" id="PF13426">
    <property type="entry name" value="PAS_9"/>
    <property type="match status" value="1"/>
</dbReference>
<dbReference type="InterPro" id="IPR052155">
    <property type="entry name" value="Biofilm_reg_signaling"/>
</dbReference>
<protein>
    <submittedName>
        <fullName evidence="4">Diguanylate cyclase and metal dependent phosphohydrolase</fullName>
    </submittedName>
</protein>
<evidence type="ECO:0000313" key="4">
    <source>
        <dbReference type="EMBL" id="AGF93595.1"/>
    </source>
</evidence>
<dbReference type="PANTHER" id="PTHR44757">
    <property type="entry name" value="DIGUANYLATE CYCLASE DGCP"/>
    <property type="match status" value="1"/>
</dbReference>
<proteinExistence type="predicted"/>
<dbReference type="InterPro" id="IPR043128">
    <property type="entry name" value="Rev_trsase/Diguanyl_cyclase"/>
</dbReference>
<dbReference type="GO" id="GO:0016787">
    <property type="term" value="F:hydrolase activity"/>
    <property type="evidence" value="ECO:0007669"/>
    <property type="project" value="UniProtKB-KW"/>
</dbReference>
<dbReference type="InterPro" id="IPR000014">
    <property type="entry name" value="PAS"/>
</dbReference>
<keyword evidence="1" id="KW-0175">Coiled coil</keyword>
<organism evidence="4">
    <name type="scientific">uncultured organism</name>
    <dbReference type="NCBI Taxonomy" id="155900"/>
    <lineage>
        <taxon>unclassified sequences</taxon>
        <taxon>environmental samples</taxon>
    </lineage>
</organism>
<dbReference type="AlphaFoldDB" id="M1PQW5"/>
<dbReference type="CDD" id="cd00130">
    <property type="entry name" value="PAS"/>
    <property type="match status" value="1"/>
</dbReference>
<accession>M1PQW5</accession>
<name>M1PQW5_9ZZZZ</name>
<sequence>MGFVVLTTPELKIKNILYNDTTFSFLETERLLTTFVSKDDRSKLLDFVQNIKDDKAEFGYEVHIQTDEENILYNFSGIKAENGLILILASQLKEDIVNQYDHFMKVNNQYLNKIRRLLKNQIQSEDEVVVSGDSSDIYNQISQINNDLMDVQRELTKTNKELKWQKERYFATLKSIAEAVIALNYEKKIDFINQAAKDLLDVDENIKGKQLTELDIKCRDNDDNDILKPVIEGVCKTGNSIKKEDLILQTQSKEIPIDLTLSPIEVNEEELVGVVIVIRDITLKKKHEEKLRKLAVTDRLTDIMNRRMGIKYLDKQIERVKREKIPLTVCFVDVNGLKKVNDNYGHLAGDELLKNVAQILQNNIRNADAVARMGGDEFLMIFSNKCIKEVEDVWARIEKKVDEWNINTDKPYIISLSHGFAQKEFEDGLTSDELIEKADSQMYKDKQQYYNSI</sequence>
<dbReference type="InterPro" id="IPR000700">
    <property type="entry name" value="PAS-assoc_C"/>
</dbReference>
<dbReference type="PANTHER" id="PTHR44757:SF2">
    <property type="entry name" value="BIOFILM ARCHITECTURE MAINTENANCE PROTEIN MBAA"/>
    <property type="match status" value="1"/>
</dbReference>
<dbReference type="NCBIfam" id="TIGR00229">
    <property type="entry name" value="sensory_box"/>
    <property type="match status" value="1"/>
</dbReference>
<reference evidence="4" key="1">
    <citation type="journal article" date="2013" name="Syst. Appl. Microbiol.">
        <title>New insights into the archaeal diversity of a hypersaline microbial mat obtained by a metagenomic approach.</title>
        <authorList>
            <person name="Lopez-Lopez A."/>
            <person name="Richter M."/>
            <person name="Pena A."/>
            <person name="Tamames J."/>
            <person name="Rossello-Mora R."/>
        </authorList>
    </citation>
    <scope>NUCLEOTIDE SEQUENCE</scope>
</reference>
<evidence type="ECO:0000259" key="3">
    <source>
        <dbReference type="PROSITE" id="PS50887"/>
    </source>
</evidence>
<evidence type="ECO:0000256" key="1">
    <source>
        <dbReference type="SAM" id="Coils"/>
    </source>
</evidence>
<dbReference type="EMBL" id="JX684099">
    <property type="protein sequence ID" value="AGF93595.1"/>
    <property type="molecule type" value="Genomic_DNA"/>
</dbReference>
<feature type="coiled-coil region" evidence="1">
    <location>
        <begin position="141"/>
        <end position="168"/>
    </location>
</feature>
<dbReference type="SMART" id="SM00267">
    <property type="entry name" value="GGDEF"/>
    <property type="match status" value="1"/>
</dbReference>
<dbReference type="SUPFAM" id="SSF55785">
    <property type="entry name" value="PYP-like sensor domain (PAS domain)"/>
    <property type="match status" value="1"/>
</dbReference>
<dbReference type="CDD" id="cd01949">
    <property type="entry name" value="GGDEF"/>
    <property type="match status" value="1"/>
</dbReference>